<evidence type="ECO:0000259" key="2">
    <source>
        <dbReference type="Pfam" id="PF13938"/>
    </source>
</evidence>
<dbReference type="Pfam" id="PF13938">
    <property type="entry name" value="DUF4213"/>
    <property type="match status" value="1"/>
</dbReference>
<proteinExistence type="predicted"/>
<feature type="domain" description="Putative heavy-metal chelation" evidence="1">
    <location>
        <begin position="116"/>
        <end position="242"/>
    </location>
</feature>
<evidence type="ECO:0000313" key="4">
    <source>
        <dbReference type="Proteomes" id="UP000028504"/>
    </source>
</evidence>
<evidence type="ECO:0000259" key="1">
    <source>
        <dbReference type="Pfam" id="PF04016"/>
    </source>
</evidence>
<dbReference type="EMBL" id="CP008944">
    <property type="protein sequence ID" value="AIG64869.1"/>
    <property type="molecule type" value="Genomic_DNA"/>
</dbReference>
<dbReference type="Gene3D" id="3.40.50.11590">
    <property type="match status" value="1"/>
</dbReference>
<name>A0ABN4DEH8_9CORY</name>
<sequence length="253" mass="26886">MASGIPADLTVVDYQVAGRWAWVKSSSGQVGMAGVYRESGRPVSYSGSAGLFGMPLSEAAGLARSWNFTEAGIGVAAMNACYNAPERGGQVGVDVADLSQGRRARVLGVSRGDSFRVFRERVAGKKVAVVGHFKGLEQVLNPVCDLSILERAPMDGDFPDSAAEYLPPRSDWVFITGSALVNKTLPRLLELSRDAMTAVVGPFTPMTELLFDYGADVLSGFLPQDSEGLCVSLRGIGGGRKYNFGTQVNRARA</sequence>
<organism evidence="3 4">
    <name type="scientific">Corynebacterium atypicum</name>
    <dbReference type="NCBI Taxonomy" id="191610"/>
    <lineage>
        <taxon>Bacteria</taxon>
        <taxon>Bacillati</taxon>
        <taxon>Actinomycetota</taxon>
        <taxon>Actinomycetes</taxon>
        <taxon>Mycobacteriales</taxon>
        <taxon>Corynebacteriaceae</taxon>
        <taxon>Corynebacterium</taxon>
    </lineage>
</organism>
<dbReference type="SUPFAM" id="SSF159713">
    <property type="entry name" value="Dhaf3308-like"/>
    <property type="match status" value="1"/>
</dbReference>
<feature type="domain" description="DUF4213" evidence="2">
    <location>
        <begin position="2"/>
        <end position="82"/>
    </location>
</feature>
<dbReference type="Gene3D" id="3.30.390.100">
    <property type="match status" value="1"/>
</dbReference>
<dbReference type="Proteomes" id="UP000028504">
    <property type="component" value="Chromosome"/>
</dbReference>
<gene>
    <name evidence="3" type="ORF">CATYP_10295</name>
</gene>
<evidence type="ECO:0008006" key="5">
    <source>
        <dbReference type="Google" id="ProtNLM"/>
    </source>
</evidence>
<dbReference type="InterPro" id="IPR025251">
    <property type="entry name" value="DUF4213"/>
</dbReference>
<keyword evidence="4" id="KW-1185">Reference proteome</keyword>
<protein>
    <recommendedName>
        <fullName evidence="5">Heavy-metal chelation domain-containing protein</fullName>
    </recommendedName>
</protein>
<evidence type="ECO:0000313" key="3">
    <source>
        <dbReference type="EMBL" id="AIG64869.1"/>
    </source>
</evidence>
<accession>A0ABN4DEH8</accession>
<reference evidence="3 4" key="1">
    <citation type="submission" date="2014-07" db="EMBL/GenBank/DDBJ databases">
        <title>Complete genome sequence of Corynebacterium atypicum DSM 44849: identifiction of the mycolic acid biosynthesis genes.</title>
        <authorList>
            <person name="Tippelt A."/>
            <person name="Mollmann S."/>
            <person name="Albersmeier A."/>
            <person name="Jaenicke S."/>
            <person name="Ruckert C."/>
            <person name="Tauch A."/>
        </authorList>
    </citation>
    <scope>NUCLEOTIDE SEQUENCE [LARGE SCALE GENOMIC DNA]</scope>
    <source>
        <strain evidence="3 4">R2070</strain>
    </source>
</reference>
<dbReference type="InterPro" id="IPR007161">
    <property type="entry name" value="DUF364"/>
</dbReference>
<dbReference type="Pfam" id="PF04016">
    <property type="entry name" value="DUF364"/>
    <property type="match status" value="1"/>
</dbReference>